<dbReference type="PANTHER" id="PTHR21356">
    <property type="entry name" value="ARMADILLO REPEAT CONTAINING 2"/>
    <property type="match status" value="1"/>
</dbReference>
<feature type="region of interest" description="Disordered" evidence="1">
    <location>
        <begin position="1"/>
        <end position="26"/>
    </location>
</feature>
<reference evidence="2" key="1">
    <citation type="submission" date="2020-03" db="EMBL/GenBank/DDBJ databases">
        <title>Studies in the Genomics of Life Span.</title>
        <authorList>
            <person name="Glass D."/>
        </authorList>
    </citation>
    <scope>NUCLEOTIDE SEQUENCE</scope>
    <source>
        <strain evidence="2">LTLLF</strain>
        <tissue evidence="2">Muscle</tissue>
    </source>
</reference>
<dbReference type="SMART" id="SM00185">
    <property type="entry name" value="ARM"/>
    <property type="match status" value="3"/>
</dbReference>
<protein>
    <submittedName>
        <fullName evidence="2">Armadillo repeat-containing protein 2</fullName>
    </submittedName>
</protein>
<accession>A0A8J6GDC7</accession>
<dbReference type="SUPFAM" id="SSF48371">
    <property type="entry name" value="ARM repeat"/>
    <property type="match status" value="1"/>
</dbReference>
<organism evidence="2 3">
    <name type="scientific">Microtus ochrogaster</name>
    <name type="common">Prairie vole</name>
    <dbReference type="NCBI Taxonomy" id="79684"/>
    <lineage>
        <taxon>Eukaryota</taxon>
        <taxon>Metazoa</taxon>
        <taxon>Chordata</taxon>
        <taxon>Craniata</taxon>
        <taxon>Vertebrata</taxon>
        <taxon>Euteleostomi</taxon>
        <taxon>Mammalia</taxon>
        <taxon>Eutheria</taxon>
        <taxon>Euarchontoglires</taxon>
        <taxon>Glires</taxon>
        <taxon>Rodentia</taxon>
        <taxon>Myomorpha</taxon>
        <taxon>Muroidea</taxon>
        <taxon>Cricetidae</taxon>
        <taxon>Arvicolinae</taxon>
        <taxon>Microtus</taxon>
    </lineage>
</organism>
<evidence type="ECO:0000256" key="1">
    <source>
        <dbReference type="SAM" id="MobiDB-lite"/>
    </source>
</evidence>
<dbReference type="AlphaFoldDB" id="A0A8J6GDC7"/>
<dbReference type="EMBL" id="JAATJU010023200">
    <property type="protein sequence ID" value="KAH0508504.1"/>
    <property type="molecule type" value="Genomic_DNA"/>
</dbReference>
<comment type="caution">
    <text evidence="2">The sequence shown here is derived from an EMBL/GenBank/DDBJ whole genome shotgun (WGS) entry which is preliminary data.</text>
</comment>
<name>A0A8J6GDC7_MICOH</name>
<dbReference type="Gene3D" id="1.25.10.10">
    <property type="entry name" value="Leucine-rich Repeat Variant"/>
    <property type="match status" value="2"/>
</dbReference>
<sequence>MLSSSDQKLEKLDPFHRPLMSRQKTSAEIISEARNALRAVRTQRPFTPREDQRKLFGPASSRTPENRPPSSFSLHASSFELADSRPISGTRLSPLEQLHHTLEEGRLLGKKFRGRSVLLKTLYKLVDAGSDPLSLKLAKLILALKVSRKNLLNVCKLVFKISRSEENDALMQTDNILESLLEVLRAEDLQSNPEAFLYCMGALKFISGSPGFLAEMVGKGAVEILTTLIKQTNEDMKYGACLPNWGNLLVQTTATLRNLADSPLKRSKLLSLGAFPQLCTVLEHYMDDKDVCTNIARIFRHSGPKLAQSFQLLLPILVGPALPRLSTEPKRLQVCGSPRSPAQRNSAVALGVLSGSHIQRHRDLVIRIVFILGNLTAKNNQARELFSRERGSIETLLTLFQNFYQLDRQSPGSRLSGARPPAETEDVLVKLTRVLANIAIHPRIGPVLAANPRVVGLLLTTLGENHSLGSVPGEGCVLLKLLVSDNMDGILEAVRVFGNLSQDHDVCNFLMQKNVHKFLIALLEARHQDICFSACGVLLNLTVDKDKRAILKEGGGIKKLVDCLREFGPGDWQLACLVCKTLWNFSENITSASSCFGDEDTNTLLVLLSSFLDEELALAGSFDQDLKSYHRLHWETEFKPVAQQLLKRIQSHHTALEPLPIPSF</sequence>
<dbReference type="GO" id="GO:0007288">
    <property type="term" value="P:sperm axoneme assembly"/>
    <property type="evidence" value="ECO:0007669"/>
    <property type="project" value="TreeGrafter"/>
</dbReference>
<gene>
    <name evidence="2" type="ORF">LTLLF_162425</name>
</gene>
<feature type="region of interest" description="Disordered" evidence="1">
    <location>
        <begin position="39"/>
        <end position="73"/>
    </location>
</feature>
<dbReference type="InterPro" id="IPR038905">
    <property type="entry name" value="ARMC2"/>
</dbReference>
<dbReference type="Proteomes" id="UP000710432">
    <property type="component" value="Unassembled WGS sequence"/>
</dbReference>
<evidence type="ECO:0000313" key="3">
    <source>
        <dbReference type="Proteomes" id="UP000710432"/>
    </source>
</evidence>
<feature type="compositionally biased region" description="Basic and acidic residues" evidence="1">
    <location>
        <begin position="7"/>
        <end position="16"/>
    </location>
</feature>
<dbReference type="InterPro" id="IPR000225">
    <property type="entry name" value="Armadillo"/>
</dbReference>
<dbReference type="InterPro" id="IPR011989">
    <property type="entry name" value="ARM-like"/>
</dbReference>
<dbReference type="InterPro" id="IPR016024">
    <property type="entry name" value="ARM-type_fold"/>
</dbReference>
<evidence type="ECO:0000313" key="2">
    <source>
        <dbReference type="EMBL" id="KAH0508504.1"/>
    </source>
</evidence>
<dbReference type="PANTHER" id="PTHR21356:SF1">
    <property type="entry name" value="ARMADILLO REPEAT-CONTAINING PROTEIN 2"/>
    <property type="match status" value="1"/>
</dbReference>
<feature type="compositionally biased region" description="Polar residues" evidence="1">
    <location>
        <begin position="60"/>
        <end position="73"/>
    </location>
</feature>
<proteinExistence type="predicted"/>